<proteinExistence type="predicted"/>
<dbReference type="AlphaFoldDB" id="V6LHM5"/>
<keyword evidence="4" id="KW-1185">Reference proteome</keyword>
<keyword evidence="1" id="KW-0175">Coiled coil</keyword>
<evidence type="ECO:0000313" key="4">
    <source>
        <dbReference type="Proteomes" id="UP000018208"/>
    </source>
</evidence>
<reference evidence="3" key="2">
    <citation type="submission" date="2020-12" db="EMBL/GenBank/DDBJ databases">
        <title>New Spironucleus salmonicida genome in near-complete chromosomes.</title>
        <authorList>
            <person name="Xu F."/>
            <person name="Kurt Z."/>
            <person name="Jimenez-Gonzalez A."/>
            <person name="Astvaldsson A."/>
            <person name="Andersson J.O."/>
            <person name="Svard S.G."/>
        </authorList>
    </citation>
    <scope>NUCLEOTIDE SEQUENCE</scope>
    <source>
        <strain evidence="3">ATCC 50377</strain>
    </source>
</reference>
<dbReference type="EMBL" id="KI546129">
    <property type="protein sequence ID" value="EST44057.1"/>
    <property type="molecule type" value="Genomic_DNA"/>
</dbReference>
<dbReference type="VEuPathDB" id="GiardiaDB:SS50377_23270"/>
<protein>
    <submittedName>
        <fullName evidence="2">Uncharacterized protein</fullName>
    </submittedName>
</protein>
<accession>V6LHM5</accession>
<feature type="coiled-coil region" evidence="1">
    <location>
        <begin position="203"/>
        <end position="230"/>
    </location>
</feature>
<organism evidence="2">
    <name type="scientific">Spironucleus salmonicida</name>
    <dbReference type="NCBI Taxonomy" id="348837"/>
    <lineage>
        <taxon>Eukaryota</taxon>
        <taxon>Metamonada</taxon>
        <taxon>Diplomonadida</taxon>
        <taxon>Hexamitidae</taxon>
        <taxon>Hexamitinae</taxon>
        <taxon>Spironucleus</taxon>
    </lineage>
</organism>
<evidence type="ECO:0000313" key="2">
    <source>
        <dbReference type="EMBL" id="EST44057.1"/>
    </source>
</evidence>
<dbReference type="Proteomes" id="UP000018208">
    <property type="component" value="Unassembled WGS sequence"/>
</dbReference>
<dbReference type="EMBL" id="AUWU02000003">
    <property type="protein sequence ID" value="KAH0575630.1"/>
    <property type="molecule type" value="Genomic_DNA"/>
</dbReference>
<evidence type="ECO:0000313" key="3">
    <source>
        <dbReference type="EMBL" id="KAH0575630.1"/>
    </source>
</evidence>
<sequence>MKRQNSPRYQLAMKRLGVVQEFFEQFAPTYELQQKLEIELENIKQLIEKERLTIIENGIPQLEWKALNKPQNLKKYVIFNNTRQKQIKQTQSPVKVNGVKKDIQQENYQYNQFKLDSNVVTQTVNCKQRLTLSREMFQQYQQKKDQHIQDQNQKALKQLQQTFNGQQQAQKIIEKNLTEKQRHLLVKQENDTIKLQQTYNNYQLQQQEKLKEFEKQYIEKEQRTAVLRQNKRSQERLKQKENYDRALQQQLRHTTYCQSIQDRSDYYQQIQQEKLQHSEVQRKKINFEKQSRIHEQQQKLSRTQEKANIDIQNQLLQRQSETISKQAEKIQSAAQQRNQLLLKRKENAANIEVRQFQATLNREQYERKREFQLIQTLSRPTSPVKQTFRIPKPSQGEKFIPKDDPDIFIEYLINQKQLNIKNQKPYEIITQARKLAASPDLQQRMQAIEMTRAATNQIKQQNTIQFYRQ</sequence>
<gene>
    <name evidence="2" type="ORF">SS50377_16123</name>
    <name evidence="3" type="ORF">SS50377_23270</name>
</gene>
<reference evidence="2 3" key="1">
    <citation type="journal article" date="2014" name="PLoS Genet.">
        <title>The Genome of Spironucleus salmonicida Highlights a Fish Pathogen Adapted to Fluctuating Environments.</title>
        <authorList>
            <person name="Xu F."/>
            <person name="Jerlstrom-Hultqvist J."/>
            <person name="Einarsson E."/>
            <person name="Astvaldsson A."/>
            <person name="Svard S.G."/>
            <person name="Andersson J.O."/>
        </authorList>
    </citation>
    <scope>NUCLEOTIDE SEQUENCE</scope>
    <source>
        <strain evidence="3">ATCC 50377</strain>
    </source>
</reference>
<evidence type="ECO:0000256" key="1">
    <source>
        <dbReference type="SAM" id="Coils"/>
    </source>
</evidence>
<name>V6LHM5_9EUKA</name>